<name>A0A150PW04_SORCE</name>
<reference evidence="2 3" key="1">
    <citation type="submission" date="2014-02" db="EMBL/GenBank/DDBJ databases">
        <title>The small core and large imbalanced accessory genome model reveals a collaborative survival strategy of Sorangium cellulosum strains in nature.</title>
        <authorList>
            <person name="Han K."/>
            <person name="Peng R."/>
            <person name="Blom J."/>
            <person name="Li Y.-Z."/>
        </authorList>
    </citation>
    <scope>NUCLEOTIDE SEQUENCE [LARGE SCALE GENOMIC DNA]</scope>
    <source>
        <strain evidence="2 3">So0157-18</strain>
    </source>
</reference>
<dbReference type="InterPro" id="IPR003772">
    <property type="entry name" value="YceD"/>
</dbReference>
<dbReference type="AlphaFoldDB" id="A0A150PW04"/>
<dbReference type="EMBL" id="JELX01001257">
    <property type="protein sequence ID" value="KYF59618.1"/>
    <property type="molecule type" value="Genomic_DNA"/>
</dbReference>
<comment type="caution">
    <text evidence="2">The sequence shown here is derived from an EMBL/GenBank/DDBJ whole genome shotgun (WGS) entry which is preliminary data.</text>
</comment>
<gene>
    <name evidence="2" type="ORF">BE04_26345</name>
</gene>
<dbReference type="Proteomes" id="UP000075604">
    <property type="component" value="Unassembled WGS sequence"/>
</dbReference>
<proteinExistence type="predicted"/>
<evidence type="ECO:0000256" key="1">
    <source>
        <dbReference type="SAM" id="MobiDB-lite"/>
    </source>
</evidence>
<feature type="compositionally biased region" description="Basic and acidic residues" evidence="1">
    <location>
        <begin position="93"/>
        <end position="107"/>
    </location>
</feature>
<feature type="region of interest" description="Disordered" evidence="1">
    <location>
        <begin position="93"/>
        <end position="125"/>
    </location>
</feature>
<evidence type="ECO:0008006" key="4">
    <source>
        <dbReference type="Google" id="ProtNLM"/>
    </source>
</evidence>
<feature type="compositionally biased region" description="Basic and acidic residues" evidence="1">
    <location>
        <begin position="206"/>
        <end position="221"/>
    </location>
</feature>
<accession>A0A150PW04</accession>
<protein>
    <recommendedName>
        <fullName evidence="4">DUF177 domain-containing protein</fullName>
    </recommendedName>
</protein>
<sequence length="241" mass="25155">MSQIAVSANDIDISGISLDMPLPADWLSAELADADITGRAPGHLTARLSRTGNEIVVRGRVKAPVVTPCARCLSPAPLDIDAELSLLLRPAPKADAHGHGHRRDDGGRNGAAKAGAKAKEPEYEFTAEEADVDTYDGETVVLDPFIREAILLEMPNFPLCSEACPGIGPAASREDREGGSSTLAGGAAEEDEAPGLDPRLAPLSALREKLGQKPGGSDRRAQPASTSPAKAGTPKKKTKKE</sequence>
<dbReference type="Pfam" id="PF02620">
    <property type="entry name" value="YceD"/>
    <property type="match status" value="1"/>
</dbReference>
<feature type="region of interest" description="Disordered" evidence="1">
    <location>
        <begin position="168"/>
        <end position="241"/>
    </location>
</feature>
<evidence type="ECO:0000313" key="2">
    <source>
        <dbReference type="EMBL" id="KYF59618.1"/>
    </source>
</evidence>
<organism evidence="2 3">
    <name type="scientific">Sorangium cellulosum</name>
    <name type="common">Polyangium cellulosum</name>
    <dbReference type="NCBI Taxonomy" id="56"/>
    <lineage>
        <taxon>Bacteria</taxon>
        <taxon>Pseudomonadati</taxon>
        <taxon>Myxococcota</taxon>
        <taxon>Polyangia</taxon>
        <taxon>Polyangiales</taxon>
        <taxon>Polyangiaceae</taxon>
        <taxon>Sorangium</taxon>
    </lineage>
</organism>
<evidence type="ECO:0000313" key="3">
    <source>
        <dbReference type="Proteomes" id="UP000075604"/>
    </source>
</evidence>